<organism evidence="1 2">
    <name type="scientific">Phocaeicola vulgatus str. 3975 RP4</name>
    <dbReference type="NCBI Taxonomy" id="1339352"/>
    <lineage>
        <taxon>Bacteria</taxon>
        <taxon>Pseudomonadati</taxon>
        <taxon>Bacteroidota</taxon>
        <taxon>Bacteroidia</taxon>
        <taxon>Bacteroidales</taxon>
        <taxon>Bacteroidaceae</taxon>
        <taxon>Phocaeicola</taxon>
    </lineage>
</organism>
<reference evidence="1 2" key="1">
    <citation type="submission" date="2014-04" db="EMBL/GenBank/DDBJ databases">
        <authorList>
            <person name="Sears C."/>
            <person name="Carroll K."/>
            <person name="Sack B.R."/>
            <person name="Qadri F."/>
            <person name="Myers L.L."/>
            <person name="Chung G.-T."/>
            <person name="Escheverria P."/>
            <person name="Fraser C.M."/>
            <person name="Sadzewicz L."/>
            <person name="Shefchek K.A."/>
            <person name="Tallon L."/>
            <person name="Das S.P."/>
            <person name="Daugherty S."/>
            <person name="Mongodin E.F."/>
        </authorList>
    </citation>
    <scope>NUCLEOTIDE SEQUENCE [LARGE SCALE GENOMIC DNA]</scope>
    <source>
        <strain evidence="1 2">3975 RP4</strain>
    </source>
</reference>
<protein>
    <submittedName>
        <fullName evidence="1">Uncharacterized protein</fullName>
    </submittedName>
</protein>
<dbReference type="Proteomes" id="UP000027661">
    <property type="component" value="Unassembled WGS sequence"/>
</dbReference>
<dbReference type="EMBL" id="JNHM01000012">
    <property type="protein sequence ID" value="KDS55489.1"/>
    <property type="molecule type" value="Genomic_DNA"/>
</dbReference>
<accession>A0A069SKL6</accession>
<dbReference type="AlphaFoldDB" id="A0A069SKL6"/>
<sequence length="112" mass="13078">MLSVYTRAQIAIAVLHDLSSSKVLQPVKFLLQNEEWKDLLNKLEKVQLIRLLPNKETRILFSYEFSRPLLQISLLNVLQAINIATYRYTSVSRNYHTLVWLLKHKAKKGDAK</sequence>
<name>A0A069SKL6_PHOVU</name>
<evidence type="ECO:0000313" key="1">
    <source>
        <dbReference type="EMBL" id="KDS55489.1"/>
    </source>
</evidence>
<dbReference type="PATRIC" id="fig|1339352.3.peg.757"/>
<gene>
    <name evidence="1" type="ORF">M099_0784</name>
</gene>
<evidence type="ECO:0000313" key="2">
    <source>
        <dbReference type="Proteomes" id="UP000027661"/>
    </source>
</evidence>
<comment type="caution">
    <text evidence="1">The sequence shown here is derived from an EMBL/GenBank/DDBJ whole genome shotgun (WGS) entry which is preliminary data.</text>
</comment>
<proteinExistence type="predicted"/>